<dbReference type="Gramene" id="CDF36757">
    <property type="protein sequence ID" value="CDF36757"/>
    <property type="gene ID" value="CHC_T00004803001"/>
</dbReference>
<evidence type="ECO:0000313" key="2">
    <source>
        <dbReference type="Proteomes" id="UP000012073"/>
    </source>
</evidence>
<reference evidence="2" key="1">
    <citation type="journal article" date="2013" name="Proc. Natl. Acad. Sci. U.S.A.">
        <title>Genome structure and metabolic features in the red seaweed Chondrus crispus shed light on evolution of the Archaeplastida.</title>
        <authorList>
            <person name="Collen J."/>
            <person name="Porcel B."/>
            <person name="Carre W."/>
            <person name="Ball S.G."/>
            <person name="Chaparro C."/>
            <person name="Tonon T."/>
            <person name="Barbeyron T."/>
            <person name="Michel G."/>
            <person name="Noel B."/>
            <person name="Valentin K."/>
            <person name="Elias M."/>
            <person name="Artiguenave F."/>
            <person name="Arun A."/>
            <person name="Aury J.M."/>
            <person name="Barbosa-Neto J.F."/>
            <person name="Bothwell J.H."/>
            <person name="Bouget F.Y."/>
            <person name="Brillet L."/>
            <person name="Cabello-Hurtado F."/>
            <person name="Capella-Gutierrez S."/>
            <person name="Charrier B."/>
            <person name="Cladiere L."/>
            <person name="Cock J.M."/>
            <person name="Coelho S.M."/>
            <person name="Colleoni C."/>
            <person name="Czjzek M."/>
            <person name="Da Silva C."/>
            <person name="Delage L."/>
            <person name="Denoeud F."/>
            <person name="Deschamps P."/>
            <person name="Dittami S.M."/>
            <person name="Gabaldon T."/>
            <person name="Gachon C.M."/>
            <person name="Groisillier A."/>
            <person name="Herve C."/>
            <person name="Jabbari K."/>
            <person name="Katinka M."/>
            <person name="Kloareg B."/>
            <person name="Kowalczyk N."/>
            <person name="Labadie K."/>
            <person name="Leblanc C."/>
            <person name="Lopez P.J."/>
            <person name="McLachlan D.H."/>
            <person name="Meslet-Cladiere L."/>
            <person name="Moustafa A."/>
            <person name="Nehr Z."/>
            <person name="Nyvall Collen P."/>
            <person name="Panaud O."/>
            <person name="Partensky F."/>
            <person name="Poulain J."/>
            <person name="Rensing S.A."/>
            <person name="Rousvoal S."/>
            <person name="Samson G."/>
            <person name="Symeonidi A."/>
            <person name="Weissenbach J."/>
            <person name="Zambounis A."/>
            <person name="Wincker P."/>
            <person name="Boyen C."/>
        </authorList>
    </citation>
    <scope>NUCLEOTIDE SEQUENCE [LARGE SCALE GENOMIC DNA]</scope>
    <source>
        <strain evidence="2">cv. Stackhouse</strain>
    </source>
</reference>
<sequence>MSCAVHPLSPCWRARVWPCGTGVLREGGKRYDESWSMDFARCNLDGGFVGDVGLGLYSEAATYGWSKAGVSRDSKELKAGRGESVVVRWCADGRLHASPRGFYLRSLLQFSQRNIEMFCSRAREARTSVQYSAYVFFKSQHVLVRQRNLSTSLGPKPSTSSYRIPSSHILGAGSWSPVD</sequence>
<dbReference type="Proteomes" id="UP000012073">
    <property type="component" value="Unassembled WGS sequence"/>
</dbReference>
<dbReference type="KEGG" id="ccp:CHC_T00004803001"/>
<keyword evidence="2" id="KW-1185">Reference proteome</keyword>
<gene>
    <name evidence="1" type="ORF">CHC_T00004803001</name>
</gene>
<accession>R7QE11</accession>
<dbReference type="AlphaFoldDB" id="R7QE11"/>
<dbReference type="RefSeq" id="XP_005716576.1">
    <property type="nucleotide sequence ID" value="XM_005716519.1"/>
</dbReference>
<organism evidence="1 2">
    <name type="scientific">Chondrus crispus</name>
    <name type="common">Carrageen Irish moss</name>
    <name type="synonym">Polymorpha crispa</name>
    <dbReference type="NCBI Taxonomy" id="2769"/>
    <lineage>
        <taxon>Eukaryota</taxon>
        <taxon>Rhodophyta</taxon>
        <taxon>Florideophyceae</taxon>
        <taxon>Rhodymeniophycidae</taxon>
        <taxon>Gigartinales</taxon>
        <taxon>Gigartinaceae</taxon>
        <taxon>Chondrus</taxon>
    </lineage>
</organism>
<proteinExistence type="predicted"/>
<name>R7QE11_CHOCR</name>
<dbReference type="GeneID" id="17324291"/>
<protein>
    <submittedName>
        <fullName evidence="1">Uncharacterized protein</fullName>
    </submittedName>
</protein>
<dbReference type="EMBL" id="HG001800">
    <property type="protein sequence ID" value="CDF36757.1"/>
    <property type="molecule type" value="Genomic_DNA"/>
</dbReference>
<evidence type="ECO:0000313" key="1">
    <source>
        <dbReference type="EMBL" id="CDF36757.1"/>
    </source>
</evidence>